<organism evidence="1 2">
    <name type="scientific">Macrococcoides bohemicum</name>
    <dbReference type="NCBI Taxonomy" id="1903056"/>
    <lineage>
        <taxon>Bacteria</taxon>
        <taxon>Bacillati</taxon>
        <taxon>Bacillota</taxon>
        <taxon>Bacilli</taxon>
        <taxon>Bacillales</taxon>
        <taxon>Staphylococcaceae</taxon>
        <taxon>Macrococcoides</taxon>
    </lineage>
</organism>
<evidence type="ECO:0000313" key="2">
    <source>
        <dbReference type="Proteomes" id="UP000249579"/>
    </source>
</evidence>
<reference evidence="1 2" key="1">
    <citation type="journal article" date="2018" name="Front. Microbiol.">
        <title>Description and Comparative Genomics of Macrococcus caseolyticus subsp. hominis subsp. nov., Macrococcus goetzii sp. nov., Macrococcus epidermidis sp. nov., and Macrococcus bohemicus sp. nov., Novel Macrococci From Human Clinical Material With Virulence Potential and Suspected Uptake of Foreign DNA by Natural Transformation.</title>
        <authorList>
            <person name="Maslanova I."/>
            <person name="Wertheimer Z."/>
            <person name="Sedlacek I."/>
            <person name="Svec P."/>
            <person name="Indrakova A."/>
            <person name="Kovarovic V."/>
            <person name="Schumann P."/>
            <person name="Sproer C."/>
            <person name="Kralova S."/>
            <person name="Sedo O."/>
            <person name="Kristofova L."/>
            <person name="Vrbovska V."/>
            <person name="Fuzik T."/>
            <person name="Petras P."/>
            <person name="Zdrahal Z."/>
            <person name="Ruzickova V."/>
            <person name="Doskar J."/>
            <person name="Pantucek R."/>
        </authorList>
    </citation>
    <scope>NUCLEOTIDE SEQUENCE [LARGE SCALE GENOMIC DNA]</scope>
    <source>
        <strain evidence="1 2">03/115</strain>
    </source>
</reference>
<accession>A0A328A6N2</accession>
<comment type="caution">
    <text evidence="1">The sequence shown here is derived from an EMBL/GenBank/DDBJ whole genome shotgun (WGS) entry which is preliminary data.</text>
</comment>
<dbReference type="AlphaFoldDB" id="A0A328A6N2"/>
<dbReference type="Proteomes" id="UP000249579">
    <property type="component" value="Unassembled WGS sequence"/>
</dbReference>
<dbReference type="RefSeq" id="WP_111744750.1">
    <property type="nucleotide sequence ID" value="NZ_JBHSQY010000001.1"/>
</dbReference>
<gene>
    <name evidence="1" type="ORF">BHX94_01700</name>
</gene>
<dbReference type="EMBL" id="PZJG01000001">
    <property type="protein sequence ID" value="RAK50203.1"/>
    <property type="molecule type" value="Genomic_DNA"/>
</dbReference>
<sequence>MLRSKSPEESLNEIPWDFYIYIAMSQLNWSWDFFWYSATPNLWLKQYLMFVKYNNPEAIDEKQSSGTKVIEASIDECPLFN</sequence>
<proteinExistence type="predicted"/>
<name>A0A328A6N2_9STAP</name>
<protein>
    <submittedName>
        <fullName evidence="1">Uncharacterized protein</fullName>
    </submittedName>
</protein>
<evidence type="ECO:0000313" key="1">
    <source>
        <dbReference type="EMBL" id="RAK50203.1"/>
    </source>
</evidence>